<dbReference type="EMBL" id="MDLC01000032">
    <property type="protein sequence ID" value="ODS23321.1"/>
    <property type="molecule type" value="Genomic_DNA"/>
</dbReference>
<organism evidence="1 2">
    <name type="scientific">Candidatus Endobugula sertula</name>
    <name type="common">Bugula neritina bacterial symbiont</name>
    <dbReference type="NCBI Taxonomy" id="62101"/>
    <lineage>
        <taxon>Bacteria</taxon>
        <taxon>Pseudomonadati</taxon>
        <taxon>Pseudomonadota</taxon>
        <taxon>Gammaproteobacteria</taxon>
        <taxon>Cellvibrionales</taxon>
        <taxon>Cellvibrionaceae</taxon>
        <taxon>Candidatus Endobugula</taxon>
    </lineage>
</organism>
<sequence>MTTDIWNPTQKSIQSSYVINMTFLQSIIQLMEDNDSLSVESLLTHEEQQKHRFIMQLPKEQWFAIKDSLSVDDIHLLIKFFTLAEMQFSDWTGKEKSPVIWLTKILRQKGKILEKELLLWIKENSSNKFLPYGAL</sequence>
<evidence type="ECO:0000313" key="2">
    <source>
        <dbReference type="Proteomes" id="UP000242502"/>
    </source>
</evidence>
<protein>
    <submittedName>
        <fullName evidence="1">Uncharacterized protein</fullName>
    </submittedName>
</protein>
<evidence type="ECO:0000313" key="1">
    <source>
        <dbReference type="EMBL" id="ODS23321.1"/>
    </source>
</evidence>
<accession>A0A1D2QP08</accession>
<comment type="caution">
    <text evidence="1">The sequence shown here is derived from an EMBL/GenBank/DDBJ whole genome shotgun (WGS) entry which is preliminary data.</text>
</comment>
<proteinExistence type="predicted"/>
<name>A0A1D2QP08_9GAMM</name>
<reference evidence="1 2" key="1">
    <citation type="journal article" date="2016" name="Appl. Environ. Microbiol.">
        <title>Lack of Overt Genome Reduction in the Bryostatin-Producing Bryozoan Symbiont "Candidatus Endobugula sertula".</title>
        <authorList>
            <person name="Miller I.J."/>
            <person name="Vanee N."/>
            <person name="Fong S.S."/>
            <person name="Lim-Fong G.E."/>
            <person name="Kwan J.C."/>
        </authorList>
    </citation>
    <scope>NUCLEOTIDE SEQUENCE [LARGE SCALE GENOMIC DNA]</scope>
    <source>
        <strain evidence="1">AB1-4</strain>
    </source>
</reference>
<dbReference type="Proteomes" id="UP000242502">
    <property type="component" value="Unassembled WGS sequence"/>
</dbReference>
<gene>
    <name evidence="1" type="ORF">AB835_09585</name>
</gene>
<dbReference type="AlphaFoldDB" id="A0A1D2QP08"/>